<dbReference type="Proteomes" id="UP001212401">
    <property type="component" value="Unassembled WGS sequence"/>
</dbReference>
<dbReference type="EMBL" id="JAKHMS010000012">
    <property type="protein sequence ID" value="MCZ3781652.1"/>
    <property type="molecule type" value="Genomic_DNA"/>
</dbReference>
<keyword evidence="4" id="KW-1185">Reference proteome</keyword>
<dbReference type="InterPro" id="IPR023214">
    <property type="entry name" value="HAD_sf"/>
</dbReference>
<name>A0AAP3GUH9_9LACO</name>
<dbReference type="InterPro" id="IPR023198">
    <property type="entry name" value="PGP-like_dom2"/>
</dbReference>
<keyword evidence="1" id="KW-0378">Hydrolase</keyword>
<dbReference type="InterPro" id="IPR036412">
    <property type="entry name" value="HAD-like_sf"/>
</dbReference>
<evidence type="ECO:0000313" key="2">
    <source>
        <dbReference type="EMBL" id="MCZ3781652.1"/>
    </source>
</evidence>
<evidence type="ECO:0000313" key="3">
    <source>
        <dbReference type="Proteomes" id="UP001212401"/>
    </source>
</evidence>
<dbReference type="EMBL" id="JAKHPH010000001">
    <property type="protein sequence ID" value="MCZ3666763.1"/>
    <property type="molecule type" value="Genomic_DNA"/>
</dbReference>
<dbReference type="Gene3D" id="3.40.50.1000">
    <property type="entry name" value="HAD superfamily/HAD-like"/>
    <property type="match status" value="1"/>
</dbReference>
<comment type="caution">
    <text evidence="1">The sequence shown here is derived from an EMBL/GenBank/DDBJ whole genome shotgun (WGS) entry which is preliminary data.</text>
</comment>
<gene>
    <name evidence="2" type="ORF">L2504_05805</name>
    <name evidence="1" type="ORF">L2724_00495</name>
</gene>
<reference evidence="1 4" key="1">
    <citation type="submission" date="2022-01" db="EMBL/GenBank/DDBJ databases">
        <title>VMRC isolate genome collection.</title>
        <authorList>
            <person name="France M."/>
            <person name="Rutt L."/>
            <person name="Humphrys M."/>
            <person name="Ravel J."/>
        </authorList>
    </citation>
    <scope>NUCLEOTIDE SEQUENCE</scope>
    <source>
        <strain evidence="2 4">C0030B4</strain>
        <strain evidence="1">C0048A1</strain>
    </source>
</reference>
<evidence type="ECO:0000313" key="1">
    <source>
        <dbReference type="EMBL" id="MCZ3666763.1"/>
    </source>
</evidence>
<organism evidence="1 3">
    <name type="scientific">Limosilactobacillus vaginalis</name>
    <dbReference type="NCBI Taxonomy" id="1633"/>
    <lineage>
        <taxon>Bacteria</taxon>
        <taxon>Bacillati</taxon>
        <taxon>Bacillota</taxon>
        <taxon>Bacilli</taxon>
        <taxon>Lactobacillales</taxon>
        <taxon>Lactobacillaceae</taxon>
        <taxon>Limosilactobacillus</taxon>
    </lineage>
</organism>
<dbReference type="SUPFAM" id="SSF56784">
    <property type="entry name" value="HAD-like"/>
    <property type="match status" value="1"/>
</dbReference>
<dbReference type="RefSeq" id="WP_003716295.1">
    <property type="nucleotide sequence ID" value="NZ_CAJFIS010000004.1"/>
</dbReference>
<accession>A0AAP3GUH9</accession>
<dbReference type="GeneID" id="75081390"/>
<dbReference type="Proteomes" id="UP001527392">
    <property type="component" value="Unassembled WGS sequence"/>
</dbReference>
<dbReference type="Gene3D" id="1.10.150.240">
    <property type="entry name" value="Putative phosphatase, domain 2"/>
    <property type="match status" value="1"/>
</dbReference>
<evidence type="ECO:0000313" key="4">
    <source>
        <dbReference type="Proteomes" id="UP001527392"/>
    </source>
</evidence>
<protein>
    <submittedName>
        <fullName evidence="1">HAD hydrolase-like protein</fullName>
    </submittedName>
</protein>
<dbReference type="GO" id="GO:0016787">
    <property type="term" value="F:hydrolase activity"/>
    <property type="evidence" value="ECO:0007669"/>
    <property type="project" value="UniProtKB-KW"/>
</dbReference>
<proteinExistence type="predicted"/>
<dbReference type="AlphaFoldDB" id="A0AAP3GUH9"/>
<sequence>MKGAILSLNQIILDTDELQFEAWRNLAMYEFGMGLPGKVAHQLAGLDRHQALEVVLSHFNQTDADKDELLNEQYEMYTKVIEGIGEDKLYPNAKRLLNNFYDHYVDMAVNDVDGHAKEILQKLKVDDFFDAFVSPVDSDNPYLKASQELNVQPAACIGIGSNAKQIALINDTGVVSIGVGDATELKAAKYQVSQVGDLKYPMIRKVWEDNELDE</sequence>